<comment type="caution">
    <text evidence="3">The sequence shown here is derived from an EMBL/GenBank/DDBJ whole genome shotgun (WGS) entry which is preliminary data.</text>
</comment>
<protein>
    <submittedName>
        <fullName evidence="3">Syncoilin</fullName>
    </submittedName>
</protein>
<dbReference type="GO" id="GO:0005882">
    <property type="term" value="C:intermediate filament"/>
    <property type="evidence" value="ECO:0007669"/>
    <property type="project" value="InterPro"/>
</dbReference>
<dbReference type="InterPro" id="IPR027702">
    <property type="entry name" value="Syncoilin"/>
</dbReference>
<dbReference type="PANTHER" id="PTHR47147:SF1">
    <property type="entry name" value="SYNCOILIN"/>
    <property type="match status" value="1"/>
</dbReference>
<dbReference type="PANTHER" id="PTHR47147">
    <property type="entry name" value="SYNCOILIN"/>
    <property type="match status" value="1"/>
</dbReference>
<feature type="coiled-coil region" evidence="1">
    <location>
        <begin position="434"/>
        <end position="467"/>
    </location>
</feature>
<evidence type="ECO:0000313" key="3">
    <source>
        <dbReference type="EMBL" id="KAK0154847.1"/>
    </source>
</evidence>
<keyword evidence="4" id="KW-1185">Reference proteome</keyword>
<accession>A0AA47NB73</accession>
<reference evidence="3" key="1">
    <citation type="journal article" date="2023" name="Front. Mar. Sci.">
        <title>A new Merluccius polli reference genome to investigate the effects of global change in West African waters.</title>
        <authorList>
            <person name="Mateo J.L."/>
            <person name="Blanco-Fernandez C."/>
            <person name="Garcia-Vazquez E."/>
            <person name="Machado-Schiaffino G."/>
        </authorList>
    </citation>
    <scope>NUCLEOTIDE SEQUENCE</scope>
    <source>
        <strain evidence="3">C29</strain>
        <tissue evidence="3">Fin</tissue>
    </source>
</reference>
<dbReference type="Proteomes" id="UP001174136">
    <property type="component" value="Unassembled WGS sequence"/>
</dbReference>
<dbReference type="EMBL" id="JAOPHQ010000331">
    <property type="protein sequence ID" value="KAK0154847.1"/>
    <property type="molecule type" value="Genomic_DNA"/>
</dbReference>
<feature type="region of interest" description="Disordered" evidence="2">
    <location>
        <begin position="1"/>
        <end position="24"/>
    </location>
</feature>
<feature type="region of interest" description="Disordered" evidence="2">
    <location>
        <begin position="405"/>
        <end position="428"/>
    </location>
</feature>
<sequence>MEDDGHSSTGYESLFIQEEDGQQERARMDERLEFNNLVQSGIPHIETRLSSAGQIHPYLREMDELLKSCEELAGVPLGSHFSPSYTDTCLSDVQPKALSDFSSGGYGETSTSLPMSSSTTYIDTRVEVSDTEGQPTQAYHEASSNINTICETDVDPSPTDISLTSAGTALSENMTEYESQLMGMLTMLENCMEESGIDLGSGMDFDTQECFALDTNHEYIQISSQRCDAYTAVENRRAATSERAALQSWGGHDAEPGITGQYSSVTPGKPIVRHVEMESTTLQRQEHSESVMSETSVQEHQLSFSSSKTPMESQNGSPNLEETCIQTICGGKGSPTRGDDTGLDTGEIILSDGEGPEVGMDMAPQRSSTEELTTVGCQMEKYIEEVESLQRLRTVLLEEVLGLRRKSEEQGDEEGKMPEQEEKGEPEETIDSKAVALLEELKKEEEKRREERQRDVLAMREQRAEEERSVWKMNLERQGLQVETWRLKRKLFTEAKNCAYSLAALTNQQHAVERFKIEEAGSQQLYAYGFQEKLQSLVLQLTEECSRLRLAHQEKLSMLQAKLQAQNSSQTYSTVEELTECRRHSCGDIQQYLQGGLKALEERYEPMLMKLLKRRETTASALSNARQQVQELRGRLGPLMEEGHRLGVQRVGLEERFELMQMQRQEDIKQYKAIVLSLEESSWEMQAELKIQKRKTKETEEIKDNLAKKLLLYRAAVEDQKKT</sequence>
<feature type="compositionally biased region" description="Basic and acidic residues" evidence="2">
    <location>
        <begin position="405"/>
        <end position="423"/>
    </location>
</feature>
<evidence type="ECO:0000256" key="2">
    <source>
        <dbReference type="SAM" id="MobiDB-lite"/>
    </source>
</evidence>
<dbReference type="AlphaFoldDB" id="A0AA47NB73"/>
<name>A0AA47NB73_MERPO</name>
<keyword evidence="1" id="KW-0175">Coiled coil</keyword>
<gene>
    <name evidence="3" type="primary">SYNC_1</name>
    <name evidence="3" type="ORF">N1851_002839</name>
</gene>
<organism evidence="3 4">
    <name type="scientific">Merluccius polli</name>
    <name type="common">Benguela hake</name>
    <name type="synonym">Merluccius cadenati</name>
    <dbReference type="NCBI Taxonomy" id="89951"/>
    <lineage>
        <taxon>Eukaryota</taxon>
        <taxon>Metazoa</taxon>
        <taxon>Chordata</taxon>
        <taxon>Craniata</taxon>
        <taxon>Vertebrata</taxon>
        <taxon>Euteleostomi</taxon>
        <taxon>Actinopterygii</taxon>
        <taxon>Neopterygii</taxon>
        <taxon>Teleostei</taxon>
        <taxon>Neoteleostei</taxon>
        <taxon>Acanthomorphata</taxon>
        <taxon>Zeiogadaria</taxon>
        <taxon>Gadariae</taxon>
        <taxon>Gadiformes</taxon>
        <taxon>Gadoidei</taxon>
        <taxon>Merlucciidae</taxon>
        <taxon>Merluccius</taxon>
    </lineage>
</organism>
<feature type="region of interest" description="Disordered" evidence="2">
    <location>
        <begin position="247"/>
        <end position="267"/>
    </location>
</feature>
<proteinExistence type="predicted"/>
<evidence type="ECO:0000313" key="4">
    <source>
        <dbReference type="Proteomes" id="UP001174136"/>
    </source>
</evidence>
<evidence type="ECO:0000256" key="1">
    <source>
        <dbReference type="SAM" id="Coils"/>
    </source>
</evidence>